<protein>
    <submittedName>
        <fullName evidence="2">Uncharacterized protein</fullName>
    </submittedName>
</protein>
<name>A0AAD1WYZ4_PELCU</name>
<dbReference type="EMBL" id="CAKOES020000229">
    <property type="protein sequence ID" value="CAH2330085.1"/>
    <property type="molecule type" value="Genomic_DNA"/>
</dbReference>
<organism evidence="2 3">
    <name type="scientific">Pelobates cultripes</name>
    <name type="common">Western spadefoot toad</name>
    <dbReference type="NCBI Taxonomy" id="61616"/>
    <lineage>
        <taxon>Eukaryota</taxon>
        <taxon>Metazoa</taxon>
        <taxon>Chordata</taxon>
        <taxon>Craniata</taxon>
        <taxon>Vertebrata</taxon>
        <taxon>Euteleostomi</taxon>
        <taxon>Amphibia</taxon>
        <taxon>Batrachia</taxon>
        <taxon>Anura</taxon>
        <taxon>Pelobatoidea</taxon>
        <taxon>Pelobatidae</taxon>
        <taxon>Pelobates</taxon>
    </lineage>
</organism>
<evidence type="ECO:0000256" key="1">
    <source>
        <dbReference type="SAM" id="MobiDB-lite"/>
    </source>
</evidence>
<feature type="region of interest" description="Disordered" evidence="1">
    <location>
        <begin position="1"/>
        <end position="50"/>
    </location>
</feature>
<comment type="caution">
    <text evidence="2">The sequence shown here is derived from an EMBL/GenBank/DDBJ whole genome shotgun (WGS) entry which is preliminary data.</text>
</comment>
<keyword evidence="3" id="KW-1185">Reference proteome</keyword>
<evidence type="ECO:0000313" key="3">
    <source>
        <dbReference type="Proteomes" id="UP001295444"/>
    </source>
</evidence>
<feature type="compositionally biased region" description="Low complexity" evidence="1">
    <location>
        <begin position="1"/>
        <end position="13"/>
    </location>
</feature>
<evidence type="ECO:0000313" key="2">
    <source>
        <dbReference type="EMBL" id="CAH2330085.1"/>
    </source>
</evidence>
<sequence>EQAPLLPAGPAQAHRGNNTADTSNFCRHDNFFGADRSGPSGGWGSLWGLL</sequence>
<reference evidence="2" key="1">
    <citation type="submission" date="2022-03" db="EMBL/GenBank/DDBJ databases">
        <authorList>
            <person name="Alioto T."/>
            <person name="Alioto T."/>
            <person name="Gomez Garrido J."/>
        </authorList>
    </citation>
    <scope>NUCLEOTIDE SEQUENCE</scope>
</reference>
<proteinExistence type="predicted"/>
<accession>A0AAD1WYZ4</accession>
<feature type="compositionally biased region" description="Gly residues" evidence="1">
    <location>
        <begin position="39"/>
        <end position="50"/>
    </location>
</feature>
<dbReference type="AlphaFoldDB" id="A0AAD1WYZ4"/>
<feature type="compositionally biased region" description="Polar residues" evidence="1">
    <location>
        <begin position="15"/>
        <end position="25"/>
    </location>
</feature>
<gene>
    <name evidence="2" type="ORF">PECUL_23A029422</name>
</gene>
<dbReference type="Proteomes" id="UP001295444">
    <property type="component" value="Unassembled WGS sequence"/>
</dbReference>
<feature type="non-terminal residue" evidence="2">
    <location>
        <position position="1"/>
    </location>
</feature>